<evidence type="ECO:0000256" key="5">
    <source>
        <dbReference type="ARBA" id="ARBA00022801"/>
    </source>
</evidence>
<dbReference type="GO" id="GO:0006508">
    <property type="term" value="P:proteolysis"/>
    <property type="evidence" value="ECO:0007669"/>
    <property type="project" value="UniProtKB-KW"/>
</dbReference>
<dbReference type="Pfam" id="PF19425">
    <property type="entry name" value="Csd3_N2"/>
    <property type="match status" value="1"/>
</dbReference>
<keyword evidence="4" id="KW-0479">Metal-binding</keyword>
<comment type="cofactor">
    <cofactor evidence="1">
        <name>Zn(2+)</name>
        <dbReference type="ChEBI" id="CHEBI:29105"/>
    </cofactor>
</comment>
<evidence type="ECO:0000313" key="13">
    <source>
        <dbReference type="Proteomes" id="UP000240987"/>
    </source>
</evidence>
<dbReference type="Pfam" id="PF04225">
    <property type="entry name" value="LysM_OapA"/>
    <property type="match status" value="1"/>
</dbReference>
<dbReference type="PANTHER" id="PTHR21666">
    <property type="entry name" value="PEPTIDASE-RELATED"/>
    <property type="match status" value="1"/>
</dbReference>
<organism evidence="12 13">
    <name type="scientific">Photobacterium frigidiphilum</name>
    <dbReference type="NCBI Taxonomy" id="264736"/>
    <lineage>
        <taxon>Bacteria</taxon>
        <taxon>Pseudomonadati</taxon>
        <taxon>Pseudomonadota</taxon>
        <taxon>Gammaproteobacteria</taxon>
        <taxon>Vibrionales</taxon>
        <taxon>Vibrionaceae</taxon>
        <taxon>Photobacterium</taxon>
    </lineage>
</organism>
<dbReference type="Pfam" id="PF01551">
    <property type="entry name" value="Peptidase_M23"/>
    <property type="match status" value="1"/>
</dbReference>
<dbReference type="GO" id="GO:0030313">
    <property type="term" value="C:cell envelope"/>
    <property type="evidence" value="ECO:0007669"/>
    <property type="project" value="UniProtKB-SubCell"/>
</dbReference>
<dbReference type="RefSeq" id="WP_107242743.1">
    <property type="nucleotide sequence ID" value="NZ_PYMJ01000009.1"/>
</dbReference>
<evidence type="ECO:0000256" key="6">
    <source>
        <dbReference type="ARBA" id="ARBA00022833"/>
    </source>
</evidence>
<dbReference type="Gene3D" id="3.10.450.350">
    <property type="match status" value="2"/>
</dbReference>
<gene>
    <name evidence="12" type="ORF">C9J12_10895</name>
</gene>
<protein>
    <submittedName>
        <fullName evidence="12">Peptidase M23</fullName>
    </submittedName>
</protein>
<feature type="domain" description="Csd3-like second N-terminal" evidence="11">
    <location>
        <begin position="163"/>
        <end position="284"/>
    </location>
</feature>
<proteinExistence type="predicted"/>
<evidence type="ECO:0000259" key="10">
    <source>
        <dbReference type="Pfam" id="PF04225"/>
    </source>
</evidence>
<dbReference type="CDD" id="cd12797">
    <property type="entry name" value="M23_peptidase"/>
    <property type="match status" value="1"/>
</dbReference>
<sequence>MSTFKMTVLSKFINYKLLSIAGLSLVTVATVLSFRSSPIQDIELDIASFTSVNPAPASGPHNDSIKDIVNPPSYEYQIQSGDTLSEIFAKLGIPLSDMQQVMEADLDNLRIDTLRPGHLLRFWLDDSGQRLDKLELEFNAAQRVDYQRVNEGGFEFVEITLPGTWKSSVAAGSIYGSFSVSAQKAGLDFSEINEIINLLKDKVNFSRDLKAGDTFEVVVANQYIEGKATGLHDIKAIRLENRGRIISAYLHEDGNYYDANGESLQRAFLPYPSAKRWRISSNFNANRRHPVTGRRAPHNGVDFAAPSGTPVLATGDGFVVMTTNHPYAGRYIVIQHGANYRTRYLHNSKILVKKGQKVSRGQKIALSGQTGRVTGPHIHYEFLIRNKPVNPMTAKIPMASSVPTKEKVQFEQTVAKYNKLMQVEDTNPIEIAKQ</sequence>
<dbReference type="GO" id="GO:0004222">
    <property type="term" value="F:metalloendopeptidase activity"/>
    <property type="evidence" value="ECO:0007669"/>
    <property type="project" value="TreeGrafter"/>
</dbReference>
<evidence type="ECO:0000256" key="8">
    <source>
        <dbReference type="ARBA" id="ARBA00060568"/>
    </source>
</evidence>
<dbReference type="PANTHER" id="PTHR21666:SF292">
    <property type="entry name" value="MUREIN DD-ENDOPEPTIDASE MEPM"/>
    <property type="match status" value="1"/>
</dbReference>
<comment type="subcellular location">
    <subcellularLocation>
        <location evidence="2">Cell envelope</location>
    </subcellularLocation>
</comment>
<dbReference type="EMBL" id="PYMJ01000009">
    <property type="protein sequence ID" value="PSU48554.1"/>
    <property type="molecule type" value="Genomic_DNA"/>
</dbReference>
<dbReference type="Gene3D" id="2.70.70.10">
    <property type="entry name" value="Glucose Permease (Domain IIA)"/>
    <property type="match status" value="1"/>
</dbReference>
<keyword evidence="7" id="KW-0482">Metalloprotease</keyword>
<keyword evidence="6" id="KW-0862">Zinc</keyword>
<evidence type="ECO:0000256" key="4">
    <source>
        <dbReference type="ARBA" id="ARBA00022723"/>
    </source>
</evidence>
<keyword evidence="3" id="KW-0645">Protease</keyword>
<dbReference type="FunFam" id="2.70.70.10:FF:000002">
    <property type="entry name" value="Murein DD-endopeptidase MepM"/>
    <property type="match status" value="1"/>
</dbReference>
<keyword evidence="13" id="KW-1185">Reference proteome</keyword>
<dbReference type="Proteomes" id="UP000240987">
    <property type="component" value="Unassembled WGS sequence"/>
</dbReference>
<evidence type="ECO:0000256" key="3">
    <source>
        <dbReference type="ARBA" id="ARBA00022670"/>
    </source>
</evidence>
<dbReference type="GO" id="GO:0046872">
    <property type="term" value="F:metal ion binding"/>
    <property type="evidence" value="ECO:0007669"/>
    <property type="project" value="UniProtKB-KW"/>
</dbReference>
<comment type="pathway">
    <text evidence="8">Cell wall degradation; peptidoglycan degradation.</text>
</comment>
<dbReference type="GO" id="GO:0042834">
    <property type="term" value="F:peptidoglycan binding"/>
    <property type="evidence" value="ECO:0007669"/>
    <property type="project" value="InterPro"/>
</dbReference>
<feature type="domain" description="Opacity-associated protein A LysM-like" evidence="10">
    <location>
        <begin position="74"/>
        <end position="155"/>
    </location>
</feature>
<feature type="domain" description="M23ase beta-sheet core" evidence="9">
    <location>
        <begin position="297"/>
        <end position="391"/>
    </location>
</feature>
<dbReference type="InterPro" id="IPR016047">
    <property type="entry name" value="M23ase_b-sheet_dom"/>
</dbReference>
<name>A0A2T3JI69_9GAMM</name>
<dbReference type="InterPro" id="IPR011055">
    <property type="entry name" value="Dup_hybrid_motif"/>
</dbReference>
<evidence type="ECO:0000259" key="11">
    <source>
        <dbReference type="Pfam" id="PF19425"/>
    </source>
</evidence>
<keyword evidence="5" id="KW-0378">Hydrolase</keyword>
<evidence type="ECO:0000256" key="7">
    <source>
        <dbReference type="ARBA" id="ARBA00023049"/>
    </source>
</evidence>
<reference evidence="12 13" key="1">
    <citation type="submission" date="2018-01" db="EMBL/GenBank/DDBJ databases">
        <title>Whole genome sequencing of Histamine producing bacteria.</title>
        <authorList>
            <person name="Butler K."/>
        </authorList>
    </citation>
    <scope>NUCLEOTIDE SEQUENCE [LARGE SCALE GENOMIC DNA]</scope>
    <source>
        <strain evidence="12 13">JCM 12947</strain>
    </source>
</reference>
<evidence type="ECO:0000256" key="2">
    <source>
        <dbReference type="ARBA" id="ARBA00004196"/>
    </source>
</evidence>
<evidence type="ECO:0000313" key="12">
    <source>
        <dbReference type="EMBL" id="PSU48554.1"/>
    </source>
</evidence>
<evidence type="ECO:0000256" key="1">
    <source>
        <dbReference type="ARBA" id="ARBA00001947"/>
    </source>
</evidence>
<dbReference type="InterPro" id="IPR007340">
    <property type="entry name" value="LysM_Opacity-associatedA"/>
</dbReference>
<dbReference type="InterPro" id="IPR045834">
    <property type="entry name" value="Csd3_N2"/>
</dbReference>
<evidence type="ECO:0000259" key="9">
    <source>
        <dbReference type="Pfam" id="PF01551"/>
    </source>
</evidence>
<accession>A0A2T3JI69</accession>
<dbReference type="SUPFAM" id="SSF51261">
    <property type="entry name" value="Duplicated hybrid motif"/>
    <property type="match status" value="1"/>
</dbReference>
<dbReference type="InterPro" id="IPR050570">
    <property type="entry name" value="Cell_wall_metabolism_enzyme"/>
</dbReference>
<comment type="caution">
    <text evidence="12">The sequence shown here is derived from an EMBL/GenBank/DDBJ whole genome shotgun (WGS) entry which is preliminary data.</text>
</comment>
<dbReference type="AlphaFoldDB" id="A0A2T3JI69"/>
<dbReference type="OrthoDB" id="9805070at2"/>